<proteinExistence type="inferred from homology"/>
<dbReference type="Pfam" id="PF02515">
    <property type="entry name" value="CoA_transf_3"/>
    <property type="match status" value="2"/>
</dbReference>
<evidence type="ECO:0000256" key="2">
    <source>
        <dbReference type="ARBA" id="ARBA00022679"/>
    </source>
</evidence>
<protein>
    <submittedName>
        <fullName evidence="4">Putative CoA-transferase</fullName>
    </submittedName>
</protein>
<dbReference type="GO" id="GO:0016740">
    <property type="term" value="F:transferase activity"/>
    <property type="evidence" value="ECO:0007669"/>
    <property type="project" value="UniProtKB-KW"/>
</dbReference>
<dbReference type="Gene3D" id="3.40.50.10540">
    <property type="entry name" value="Crotonobetainyl-coa:carnitine coa-transferase, domain 1"/>
    <property type="match status" value="2"/>
</dbReference>
<gene>
    <name evidence="4" type="ORF">Amac_048910</name>
</gene>
<dbReference type="AlphaFoldDB" id="A0A5M3WQW3"/>
<reference evidence="4 5" key="1">
    <citation type="submission" date="2019-10" db="EMBL/GenBank/DDBJ databases">
        <title>Whole genome shotgun sequence of Acrocarpospora macrocephala NBRC 16266.</title>
        <authorList>
            <person name="Ichikawa N."/>
            <person name="Kimura A."/>
            <person name="Kitahashi Y."/>
            <person name="Komaki H."/>
            <person name="Oguchi A."/>
        </authorList>
    </citation>
    <scope>NUCLEOTIDE SEQUENCE [LARGE SCALE GENOMIC DNA]</scope>
    <source>
        <strain evidence="4 5">NBRC 16266</strain>
    </source>
</reference>
<name>A0A5M3WQW3_9ACTN</name>
<evidence type="ECO:0000256" key="1">
    <source>
        <dbReference type="ARBA" id="ARBA00008383"/>
    </source>
</evidence>
<sequence>MTTGTTSALQGVRVLDFSAGVTGPVVGMLLADFGADVIKVEGVVDDPARRLPGFAVWNRNKRSVEVTPADQRQIDWLTESIRGADVCILGSGGELSDWGEQVALAGASNRGLVTLRLPAYLDGSAPWPDGRESHGLLAAAGAQAMRQSSNTGGPIESVSPYLLYVQAVWAAACVVAALVERTISTRGQSVTVSGMNAIMVALAGLLGTDPAQPDPPTDLGPTGRHPTYRHFRCGDGEWVACGALGAKFEVAALEALGLHDVLADPRIDGVTARLVLLDNLPWVQPRVNAAFAARSSAEVLALLSSRGIPCGPVRSREEWFDHPQTSAIGMRVSVDDPERGTVEMPGVVLSLAKTPGTVRGPAPRRGEHNGASPWPPKDTREPSPPRYAEGPLAGFRVLNTGTFVATPYAGFLLRELGADVVKVEPLGGDPFRATGYTFNRGMRSIALDLGRPEGQAVFHRLVASSDVVMDGMRPGVMAKLNIDYDSLRKSNEQIITVSLSAFGEGGPLSGRPGVDMVVQAMSGMMSSWGGDDVPIANTIAINDVTAAAISALTTVLALYHRQVTGEGQRAWDSLAGASLYLQMNDLVRYAGRPRPAVGSADLRRLDLAQGYYATVDGWIYLHARGGEEEARTALRAAGLYEAGDDSSPERLIASRTSAEVIRAAESAGLQATRARTVSEVLRDPDLLAAEVFHIRTSVTGSSFMMTGRHAVFSRTQRSGPLDPPGIGQHTADVLTECGFDQTEIDVLLSADIARGGGAMKRALMTPYR</sequence>
<keyword evidence="5" id="KW-1185">Reference proteome</keyword>
<evidence type="ECO:0000313" key="4">
    <source>
        <dbReference type="EMBL" id="GES11294.1"/>
    </source>
</evidence>
<dbReference type="RefSeq" id="WP_155356665.1">
    <property type="nucleotide sequence ID" value="NZ_BAAAHL010000011.1"/>
</dbReference>
<dbReference type="Gene3D" id="3.30.1540.10">
    <property type="entry name" value="formyl-coa transferase, domain 3"/>
    <property type="match status" value="1"/>
</dbReference>
<dbReference type="InterPro" id="IPR023606">
    <property type="entry name" value="CoA-Trfase_III_dom_1_sf"/>
</dbReference>
<evidence type="ECO:0000256" key="3">
    <source>
        <dbReference type="SAM" id="MobiDB-lite"/>
    </source>
</evidence>
<dbReference type="OrthoDB" id="9797653at2"/>
<feature type="region of interest" description="Disordered" evidence="3">
    <location>
        <begin position="352"/>
        <end position="388"/>
    </location>
</feature>
<dbReference type="PANTHER" id="PTHR48228">
    <property type="entry name" value="SUCCINYL-COA--D-CITRAMALATE COA-TRANSFERASE"/>
    <property type="match status" value="1"/>
</dbReference>
<organism evidence="4 5">
    <name type="scientific">Acrocarpospora macrocephala</name>
    <dbReference type="NCBI Taxonomy" id="150177"/>
    <lineage>
        <taxon>Bacteria</taxon>
        <taxon>Bacillati</taxon>
        <taxon>Actinomycetota</taxon>
        <taxon>Actinomycetes</taxon>
        <taxon>Streptosporangiales</taxon>
        <taxon>Streptosporangiaceae</taxon>
        <taxon>Acrocarpospora</taxon>
    </lineage>
</organism>
<comment type="caution">
    <text evidence="4">The sequence shown here is derived from an EMBL/GenBank/DDBJ whole genome shotgun (WGS) entry which is preliminary data.</text>
</comment>
<dbReference type="InterPro" id="IPR044855">
    <property type="entry name" value="CoA-Trfase_III_dom3_sf"/>
</dbReference>
<dbReference type="Proteomes" id="UP000331127">
    <property type="component" value="Unassembled WGS sequence"/>
</dbReference>
<dbReference type="PANTHER" id="PTHR48228:SF6">
    <property type="entry name" value="L-CARNITINE COA-TRANSFERASE"/>
    <property type="match status" value="1"/>
</dbReference>
<dbReference type="SUPFAM" id="SSF89796">
    <property type="entry name" value="CoA-transferase family III (CaiB/BaiF)"/>
    <property type="match status" value="2"/>
</dbReference>
<evidence type="ECO:0000313" key="5">
    <source>
        <dbReference type="Proteomes" id="UP000331127"/>
    </source>
</evidence>
<dbReference type="InterPro" id="IPR050509">
    <property type="entry name" value="CoA-transferase_III"/>
</dbReference>
<keyword evidence="2 4" id="KW-0808">Transferase</keyword>
<accession>A0A5M3WQW3</accession>
<dbReference type="EMBL" id="BLAE01000028">
    <property type="protein sequence ID" value="GES11294.1"/>
    <property type="molecule type" value="Genomic_DNA"/>
</dbReference>
<dbReference type="InterPro" id="IPR003673">
    <property type="entry name" value="CoA-Trfase_fam_III"/>
</dbReference>
<comment type="similarity">
    <text evidence="1">Belongs to the CoA-transferase III family.</text>
</comment>